<evidence type="ECO:0000259" key="3">
    <source>
        <dbReference type="PROSITE" id="PS50158"/>
    </source>
</evidence>
<accession>B0DYC2</accession>
<gene>
    <name evidence="4" type="ORF">LACBIDRAFT_314345</name>
</gene>
<proteinExistence type="predicted"/>
<keyword evidence="2" id="KW-0479">Metal-binding</keyword>
<evidence type="ECO:0000256" key="1">
    <source>
        <dbReference type="ARBA" id="ARBA00022664"/>
    </source>
</evidence>
<dbReference type="InterPro" id="IPR001878">
    <property type="entry name" value="Znf_CCHC"/>
</dbReference>
<evidence type="ECO:0000256" key="2">
    <source>
        <dbReference type="PROSITE-ProRule" id="PRU00047"/>
    </source>
</evidence>
<keyword evidence="5" id="KW-1185">Reference proteome</keyword>
<protein>
    <submittedName>
        <fullName evidence="4">Predicted protein</fullName>
    </submittedName>
</protein>
<dbReference type="GO" id="GO:0008270">
    <property type="term" value="F:zinc ion binding"/>
    <property type="evidence" value="ECO:0007669"/>
    <property type="project" value="UniProtKB-KW"/>
</dbReference>
<keyword evidence="2" id="KW-0863">Zinc-finger</keyword>
<dbReference type="SUPFAM" id="SSF57756">
    <property type="entry name" value="Retrovirus zinc finger-like domains"/>
    <property type="match status" value="1"/>
</dbReference>
<dbReference type="Pfam" id="PF00098">
    <property type="entry name" value="zf-CCHC"/>
    <property type="match status" value="1"/>
</dbReference>
<dbReference type="HOGENOM" id="CLU_2671495_0_0_1"/>
<keyword evidence="1" id="KW-0507">mRNA processing</keyword>
<dbReference type="RefSeq" id="XP_001888921.1">
    <property type="nucleotide sequence ID" value="XM_001888886.1"/>
</dbReference>
<organism evidence="5">
    <name type="scientific">Laccaria bicolor (strain S238N-H82 / ATCC MYA-4686)</name>
    <name type="common">Bicoloured deceiver</name>
    <name type="synonym">Laccaria laccata var. bicolor</name>
    <dbReference type="NCBI Taxonomy" id="486041"/>
    <lineage>
        <taxon>Eukaryota</taxon>
        <taxon>Fungi</taxon>
        <taxon>Dikarya</taxon>
        <taxon>Basidiomycota</taxon>
        <taxon>Agaricomycotina</taxon>
        <taxon>Agaricomycetes</taxon>
        <taxon>Agaricomycetidae</taxon>
        <taxon>Agaricales</taxon>
        <taxon>Agaricineae</taxon>
        <taxon>Hydnangiaceae</taxon>
        <taxon>Laccaria</taxon>
    </lineage>
</organism>
<dbReference type="AlphaFoldDB" id="B0DYC2"/>
<keyword evidence="2" id="KW-0862">Zinc</keyword>
<name>B0DYC2_LACBS</name>
<feature type="domain" description="CCHC-type" evidence="3">
    <location>
        <begin position="26"/>
        <end position="41"/>
    </location>
</feature>
<reference evidence="4 5" key="1">
    <citation type="journal article" date="2008" name="Nature">
        <title>The genome of Laccaria bicolor provides insights into mycorrhizal symbiosis.</title>
        <authorList>
            <person name="Martin F."/>
            <person name="Aerts A."/>
            <person name="Ahren D."/>
            <person name="Brun A."/>
            <person name="Danchin E.G.J."/>
            <person name="Duchaussoy F."/>
            <person name="Gibon J."/>
            <person name="Kohler A."/>
            <person name="Lindquist E."/>
            <person name="Pereda V."/>
            <person name="Salamov A."/>
            <person name="Shapiro H.J."/>
            <person name="Wuyts J."/>
            <person name="Blaudez D."/>
            <person name="Buee M."/>
            <person name="Brokstein P."/>
            <person name="Canbaeck B."/>
            <person name="Cohen D."/>
            <person name="Courty P.E."/>
            <person name="Coutinho P.M."/>
            <person name="Delaruelle C."/>
            <person name="Detter J.C."/>
            <person name="Deveau A."/>
            <person name="DiFazio S."/>
            <person name="Duplessis S."/>
            <person name="Fraissinet-Tachet L."/>
            <person name="Lucic E."/>
            <person name="Frey-Klett P."/>
            <person name="Fourrey C."/>
            <person name="Feussner I."/>
            <person name="Gay G."/>
            <person name="Grimwood J."/>
            <person name="Hoegger P.J."/>
            <person name="Jain P."/>
            <person name="Kilaru S."/>
            <person name="Labbe J."/>
            <person name="Lin Y.C."/>
            <person name="Legue V."/>
            <person name="Le Tacon F."/>
            <person name="Marmeisse R."/>
            <person name="Melayah D."/>
            <person name="Montanini B."/>
            <person name="Muratet M."/>
            <person name="Nehls U."/>
            <person name="Niculita-Hirzel H."/>
            <person name="Oudot-Le Secq M.P."/>
            <person name="Peter M."/>
            <person name="Quesneville H."/>
            <person name="Rajashekar B."/>
            <person name="Reich M."/>
            <person name="Rouhier N."/>
            <person name="Schmutz J."/>
            <person name="Yin T."/>
            <person name="Chalot M."/>
            <person name="Henrissat B."/>
            <person name="Kuees U."/>
            <person name="Lucas S."/>
            <person name="Van de Peer Y."/>
            <person name="Podila G.K."/>
            <person name="Polle A."/>
            <person name="Pukkila P.J."/>
            <person name="Richardson P.M."/>
            <person name="Rouze P."/>
            <person name="Sanders I.R."/>
            <person name="Stajich J.E."/>
            <person name="Tunlid A."/>
            <person name="Tuskan G."/>
            <person name="Grigoriev I.V."/>
        </authorList>
    </citation>
    <scope>NUCLEOTIDE SEQUENCE [LARGE SCALE GENOMIC DNA]</scope>
    <source>
        <strain evidence="5">S238N-H82 / ATCC MYA-4686</strain>
    </source>
</reference>
<dbReference type="InParanoid" id="B0DYC2"/>
<dbReference type="SMART" id="SM00343">
    <property type="entry name" value="ZnF_C2HC"/>
    <property type="match status" value="2"/>
</dbReference>
<dbReference type="Gene3D" id="4.10.60.10">
    <property type="entry name" value="Zinc finger, CCHC-type"/>
    <property type="match status" value="1"/>
</dbReference>
<dbReference type="OrthoDB" id="3060874at2759"/>
<dbReference type="KEGG" id="lbc:LACBIDRAFT_314345"/>
<dbReference type="GO" id="GO:0006397">
    <property type="term" value="P:mRNA processing"/>
    <property type="evidence" value="ECO:0007669"/>
    <property type="project" value="UniProtKB-KW"/>
</dbReference>
<dbReference type="Proteomes" id="UP000001194">
    <property type="component" value="Unassembled WGS sequence"/>
</dbReference>
<evidence type="ECO:0000313" key="4">
    <source>
        <dbReference type="EMBL" id="EDR00362.1"/>
    </source>
</evidence>
<evidence type="ECO:0000313" key="5">
    <source>
        <dbReference type="Proteomes" id="UP000001194"/>
    </source>
</evidence>
<dbReference type="PROSITE" id="PS50158">
    <property type="entry name" value="ZF_CCHC"/>
    <property type="match status" value="1"/>
</dbReference>
<dbReference type="GO" id="GO:0003676">
    <property type="term" value="F:nucleic acid binding"/>
    <property type="evidence" value="ECO:0007669"/>
    <property type="project" value="InterPro"/>
</dbReference>
<dbReference type="EMBL" id="DS547150">
    <property type="protein sequence ID" value="EDR00362.1"/>
    <property type="molecule type" value="Genomic_DNA"/>
</dbReference>
<dbReference type="InterPro" id="IPR036875">
    <property type="entry name" value="Znf_CCHC_sf"/>
</dbReference>
<sequence>MLIQDNIGYACGGVGHCSRDCFQGFKCYNCSGVGHISRDCPHDRSGLVILAGQNATSPVTALPVGQRPSDCKDVP</sequence>
<dbReference type="GeneID" id="6084629"/>